<feature type="transmembrane region" description="Helical" evidence="5">
    <location>
        <begin position="33"/>
        <end position="55"/>
    </location>
</feature>
<evidence type="ECO:0000256" key="4">
    <source>
        <dbReference type="ARBA" id="ARBA00023136"/>
    </source>
</evidence>
<feature type="transmembrane region" description="Helical" evidence="5">
    <location>
        <begin position="337"/>
        <end position="358"/>
    </location>
</feature>
<feature type="transmembrane region" description="Helical" evidence="5">
    <location>
        <begin position="135"/>
        <end position="158"/>
    </location>
</feature>
<dbReference type="GO" id="GO:0009060">
    <property type="term" value="P:aerobic respiration"/>
    <property type="evidence" value="ECO:0007669"/>
    <property type="project" value="TreeGrafter"/>
</dbReference>
<feature type="transmembrane region" description="Helical" evidence="5">
    <location>
        <begin position="9"/>
        <end position="27"/>
    </location>
</feature>
<evidence type="ECO:0000256" key="2">
    <source>
        <dbReference type="ARBA" id="ARBA00022692"/>
    </source>
</evidence>
<dbReference type="EC" id="7.1.1.-" evidence="5"/>
<evidence type="ECO:0000256" key="5">
    <source>
        <dbReference type="HAMAP-Rule" id="MF_01350"/>
    </source>
</evidence>
<dbReference type="InterPro" id="IPR018086">
    <property type="entry name" value="NADH_UbQ_OxRdtase_su1_CS"/>
</dbReference>
<keyword evidence="5" id="KW-1003">Cell membrane</keyword>
<keyword evidence="7" id="KW-0560">Oxidoreductase</keyword>
<dbReference type="EMBL" id="AZHW01000066">
    <property type="protein sequence ID" value="ETX03224.1"/>
    <property type="molecule type" value="Genomic_DNA"/>
</dbReference>
<comment type="catalytic activity">
    <reaction evidence="5">
        <text>a quinone + NADH + 5 H(+)(in) = a quinol + NAD(+) + 4 H(+)(out)</text>
        <dbReference type="Rhea" id="RHEA:57888"/>
        <dbReference type="ChEBI" id="CHEBI:15378"/>
        <dbReference type="ChEBI" id="CHEBI:24646"/>
        <dbReference type="ChEBI" id="CHEBI:57540"/>
        <dbReference type="ChEBI" id="CHEBI:57945"/>
        <dbReference type="ChEBI" id="CHEBI:132124"/>
    </reaction>
</comment>
<dbReference type="HOGENOM" id="CLU_015134_0_1_7"/>
<evidence type="ECO:0000256" key="1">
    <source>
        <dbReference type="ARBA" id="ARBA00004141"/>
    </source>
</evidence>
<keyword evidence="5 6" id="KW-0520">NAD</keyword>
<keyword evidence="5" id="KW-0874">Quinone</keyword>
<evidence type="ECO:0000313" key="8">
    <source>
        <dbReference type="Proteomes" id="UP000019141"/>
    </source>
</evidence>
<protein>
    <recommendedName>
        <fullName evidence="5">NADH-quinone oxidoreductase subunit H</fullName>
        <ecNumber evidence="5">7.1.1.-</ecNumber>
    </recommendedName>
    <alternativeName>
        <fullName evidence="5">NADH dehydrogenase I subunit H</fullName>
    </alternativeName>
    <alternativeName>
        <fullName evidence="5">NDH-1 subunit H</fullName>
    </alternativeName>
</protein>
<dbReference type="PANTHER" id="PTHR11432">
    <property type="entry name" value="NADH DEHYDROGENASE SUBUNIT 1"/>
    <property type="match status" value="1"/>
</dbReference>
<dbReference type="Proteomes" id="UP000019141">
    <property type="component" value="Unassembled WGS sequence"/>
</dbReference>
<dbReference type="Pfam" id="PF00146">
    <property type="entry name" value="NADHdh"/>
    <property type="match status" value="1"/>
</dbReference>
<feature type="transmembrane region" description="Helical" evidence="5">
    <location>
        <begin position="305"/>
        <end position="325"/>
    </location>
</feature>
<gene>
    <name evidence="5" type="primary">nuoH</name>
    <name evidence="7" type="ORF">ETSY1_00705</name>
</gene>
<feature type="transmembrane region" description="Helical" evidence="5">
    <location>
        <begin position="264"/>
        <end position="285"/>
    </location>
</feature>
<evidence type="ECO:0000256" key="6">
    <source>
        <dbReference type="RuleBase" id="RU000471"/>
    </source>
</evidence>
<dbReference type="PANTHER" id="PTHR11432:SF3">
    <property type="entry name" value="NADH-UBIQUINONE OXIDOREDUCTASE CHAIN 1"/>
    <property type="match status" value="1"/>
</dbReference>
<feature type="transmembrane region" description="Helical" evidence="5">
    <location>
        <begin position="179"/>
        <end position="200"/>
    </location>
</feature>
<dbReference type="GO" id="GO:0005886">
    <property type="term" value="C:plasma membrane"/>
    <property type="evidence" value="ECO:0007669"/>
    <property type="project" value="UniProtKB-SubCell"/>
</dbReference>
<keyword evidence="5" id="KW-1278">Translocase</keyword>
<comment type="caution">
    <text evidence="7">The sequence shown here is derived from an EMBL/GenBank/DDBJ whole genome shotgun (WGS) entry which is preliminary data.</text>
</comment>
<organism evidence="7 8">
    <name type="scientific">Entotheonella factor</name>
    <dbReference type="NCBI Taxonomy" id="1429438"/>
    <lineage>
        <taxon>Bacteria</taxon>
        <taxon>Pseudomonadati</taxon>
        <taxon>Nitrospinota/Tectimicrobiota group</taxon>
        <taxon>Candidatus Tectimicrobiota</taxon>
        <taxon>Candidatus Entotheonellia</taxon>
        <taxon>Candidatus Entotheonellales</taxon>
        <taxon>Candidatus Entotheonellaceae</taxon>
        <taxon>Candidatus Entotheonella</taxon>
    </lineage>
</organism>
<dbReference type="InterPro" id="IPR001694">
    <property type="entry name" value="NADH_UbQ_OxRdtase_su1/FPO"/>
</dbReference>
<dbReference type="AlphaFoldDB" id="W4LYQ0"/>
<comment type="subcellular location">
    <subcellularLocation>
        <location evidence="5 6">Cell membrane</location>
        <topology evidence="5 6">Multi-pass membrane protein</topology>
    </subcellularLocation>
    <subcellularLocation>
        <location evidence="1">Membrane</location>
        <topology evidence="1">Multi-pass membrane protein</topology>
    </subcellularLocation>
</comment>
<feature type="transmembrane region" description="Helical" evidence="5">
    <location>
        <begin position="212"/>
        <end position="233"/>
    </location>
</feature>
<dbReference type="PROSITE" id="PS00668">
    <property type="entry name" value="COMPLEX1_ND1_2"/>
    <property type="match status" value="1"/>
</dbReference>
<dbReference type="GO" id="GO:0003954">
    <property type="term" value="F:NADH dehydrogenase activity"/>
    <property type="evidence" value="ECO:0007669"/>
    <property type="project" value="TreeGrafter"/>
</dbReference>
<accession>W4LYQ0</accession>
<sequence length="360" mass="40111">MVQWLAENVFQYIAFLILPFLESWTWIPWYTIALLHVAGAIVGVISVLAMFLIWLERKVSAHIQDRLGPMRVGGWHGWAQSIADGIKLLLKEDIIPAMADRPVFIIAPFIAFAVAFMSFIVLPFSQYIIVADLNIGILYIYGLSTITVVAIIIAGWASNNKWSLLGAVRSAAQLVSYEIPVGLSILAGIIMAGSLSTVEISLQQSGGVWNWFIWRCGPFSVIAAILLYIGALAETNRTPFDLAEAESELVSGYHTEYSGFRFSLFFLAEYTNMFIASALVVILFLGGFTGLVPIPFVPDVLSGPFWFLLKTLFLVFVMMWIRWTLPRLRVDQLMTTCWKYLIPIALVNLGIIGLWTSISG</sequence>
<dbReference type="NCBIfam" id="NF004741">
    <property type="entry name" value="PRK06076.1-2"/>
    <property type="match status" value="1"/>
</dbReference>
<evidence type="ECO:0000256" key="3">
    <source>
        <dbReference type="ARBA" id="ARBA00022989"/>
    </source>
</evidence>
<keyword evidence="3 5" id="KW-1133">Transmembrane helix</keyword>
<name>W4LYQ0_ENTF1</name>
<keyword evidence="8" id="KW-1185">Reference proteome</keyword>
<evidence type="ECO:0000313" key="7">
    <source>
        <dbReference type="EMBL" id="ETX03224.1"/>
    </source>
</evidence>
<dbReference type="GO" id="GO:0016655">
    <property type="term" value="F:oxidoreductase activity, acting on NAD(P)H, quinone or similar compound as acceptor"/>
    <property type="evidence" value="ECO:0007669"/>
    <property type="project" value="UniProtKB-UniRule"/>
</dbReference>
<keyword evidence="2 5" id="KW-0812">Transmembrane</keyword>
<comment type="similarity">
    <text evidence="5 6">Belongs to the complex I subunit 1 family.</text>
</comment>
<comment type="subunit">
    <text evidence="5">NDH-1 is composed of 14 different subunits. Subunits NuoA, H, J, K, L, M, N constitute the membrane sector of the complex.</text>
</comment>
<dbReference type="HAMAP" id="MF_01350">
    <property type="entry name" value="NDH1_NuoH"/>
    <property type="match status" value="1"/>
</dbReference>
<dbReference type="GO" id="GO:0048038">
    <property type="term" value="F:quinone binding"/>
    <property type="evidence" value="ECO:0007669"/>
    <property type="project" value="UniProtKB-KW"/>
</dbReference>
<dbReference type="PATRIC" id="fig|1429438.4.peg.329"/>
<comment type="function">
    <text evidence="5">NDH-1 shuttles electrons from NADH, via FMN and iron-sulfur (Fe-S) centers, to quinones in the respiratory chain. The immediate electron acceptor for the enzyme in this species is believed to be ubiquinone. Couples the redox reaction to proton translocation (for every two electrons transferred, four hydrogen ions are translocated across the cytoplasmic membrane), and thus conserves the redox energy in a proton gradient. This subunit may bind ubiquinone.</text>
</comment>
<reference evidence="7 8" key="1">
    <citation type="journal article" date="2014" name="Nature">
        <title>An environmental bacterial taxon with a large and distinct metabolic repertoire.</title>
        <authorList>
            <person name="Wilson M.C."/>
            <person name="Mori T."/>
            <person name="Ruckert C."/>
            <person name="Uria A.R."/>
            <person name="Helf M.J."/>
            <person name="Takada K."/>
            <person name="Gernert C."/>
            <person name="Steffens U.A."/>
            <person name="Heycke N."/>
            <person name="Schmitt S."/>
            <person name="Rinke C."/>
            <person name="Helfrich E.J."/>
            <person name="Brachmann A.O."/>
            <person name="Gurgui C."/>
            <person name="Wakimoto T."/>
            <person name="Kracht M."/>
            <person name="Crusemann M."/>
            <person name="Hentschel U."/>
            <person name="Abe I."/>
            <person name="Matsunaga S."/>
            <person name="Kalinowski J."/>
            <person name="Takeyama H."/>
            <person name="Piel J."/>
        </authorList>
    </citation>
    <scope>NUCLEOTIDE SEQUENCE [LARGE SCALE GENOMIC DNA]</scope>
    <source>
        <strain evidence="8">TSY1</strain>
    </source>
</reference>
<feature type="transmembrane region" description="Helical" evidence="5">
    <location>
        <begin position="103"/>
        <end position="129"/>
    </location>
</feature>
<proteinExistence type="inferred from homology"/>
<keyword evidence="4 5" id="KW-0472">Membrane</keyword>
<keyword evidence="5" id="KW-0830">Ubiquinone</keyword>